<dbReference type="OrthoDB" id="9790355at2"/>
<dbReference type="EMBL" id="SWDB01000026">
    <property type="protein sequence ID" value="TKB44762.1"/>
    <property type="molecule type" value="Genomic_DNA"/>
</dbReference>
<reference evidence="4 5" key="1">
    <citation type="submission" date="2019-04" db="EMBL/GenBank/DDBJ databases">
        <title>Thalassotalea guangxiensis sp. nov., isolated from sediment of the coastal wetland.</title>
        <authorList>
            <person name="Zheng S."/>
            <person name="Zhang D."/>
        </authorList>
    </citation>
    <scope>NUCLEOTIDE SEQUENCE [LARGE SCALE GENOMIC DNA]</scope>
    <source>
        <strain evidence="4 5">ZS-4</strain>
    </source>
</reference>
<feature type="domain" description="CBS" evidence="3">
    <location>
        <begin position="77"/>
        <end position="138"/>
    </location>
</feature>
<accession>A0A4U1B444</accession>
<dbReference type="InterPro" id="IPR044729">
    <property type="entry name" value="CBS_bac"/>
</dbReference>
<evidence type="ECO:0000256" key="1">
    <source>
        <dbReference type="ARBA" id="ARBA00023122"/>
    </source>
</evidence>
<name>A0A4U1B444_9GAMM</name>
<feature type="domain" description="CBS" evidence="3">
    <location>
        <begin position="10"/>
        <end position="73"/>
    </location>
</feature>
<keyword evidence="1 2" id="KW-0129">CBS domain</keyword>
<evidence type="ECO:0000256" key="2">
    <source>
        <dbReference type="PROSITE-ProRule" id="PRU00703"/>
    </source>
</evidence>
<evidence type="ECO:0000259" key="3">
    <source>
        <dbReference type="PROSITE" id="PS51371"/>
    </source>
</evidence>
<comment type="caution">
    <text evidence="4">The sequence shown here is derived from an EMBL/GenBank/DDBJ whole genome shotgun (WGS) entry which is preliminary data.</text>
</comment>
<dbReference type="AlphaFoldDB" id="A0A4U1B444"/>
<proteinExistence type="predicted"/>
<evidence type="ECO:0000313" key="4">
    <source>
        <dbReference type="EMBL" id="TKB44762.1"/>
    </source>
</evidence>
<gene>
    <name evidence="4" type="ORF">E8M12_10725</name>
</gene>
<dbReference type="RefSeq" id="WP_136736142.1">
    <property type="nucleotide sequence ID" value="NZ_SWDB01000026.1"/>
</dbReference>
<dbReference type="InterPro" id="IPR046342">
    <property type="entry name" value="CBS_dom_sf"/>
</dbReference>
<dbReference type="InterPro" id="IPR051257">
    <property type="entry name" value="Diverse_CBS-Domain"/>
</dbReference>
<dbReference type="CDD" id="cd04629">
    <property type="entry name" value="CBS_pair_bac"/>
    <property type="match status" value="1"/>
</dbReference>
<dbReference type="Gene3D" id="3.10.580.10">
    <property type="entry name" value="CBS-domain"/>
    <property type="match status" value="1"/>
</dbReference>
<sequence length="149" mass="16938">MESLQVKDYMNLYPVTFTPDMAVEEASLRFLKTKQIGGPVVNASGQLVGFLSESDVLAKMLQTSYYSEHMADVSQLMRTDVLTMKPYTSIVELAQTMLQQKPKVYPVTDDDGNLLGTISRNDVLRAIDLHIRSTFHESTWQPKEKQLHR</sequence>
<dbReference type="Proteomes" id="UP000307999">
    <property type="component" value="Unassembled WGS sequence"/>
</dbReference>
<dbReference type="PROSITE" id="PS51371">
    <property type="entry name" value="CBS"/>
    <property type="match status" value="2"/>
</dbReference>
<dbReference type="PANTHER" id="PTHR43080">
    <property type="entry name" value="CBS DOMAIN-CONTAINING PROTEIN CBSX3, MITOCHONDRIAL"/>
    <property type="match status" value="1"/>
</dbReference>
<dbReference type="PANTHER" id="PTHR43080:SF26">
    <property type="entry name" value="REGULATORY PROTEIN"/>
    <property type="match status" value="1"/>
</dbReference>
<dbReference type="SMART" id="SM00116">
    <property type="entry name" value="CBS"/>
    <property type="match status" value="2"/>
</dbReference>
<evidence type="ECO:0000313" key="5">
    <source>
        <dbReference type="Proteomes" id="UP000307999"/>
    </source>
</evidence>
<organism evidence="4 5">
    <name type="scientific">Thalassotalea mangrovi</name>
    <dbReference type="NCBI Taxonomy" id="2572245"/>
    <lineage>
        <taxon>Bacteria</taxon>
        <taxon>Pseudomonadati</taxon>
        <taxon>Pseudomonadota</taxon>
        <taxon>Gammaproteobacteria</taxon>
        <taxon>Alteromonadales</taxon>
        <taxon>Colwelliaceae</taxon>
        <taxon>Thalassotalea</taxon>
    </lineage>
</organism>
<dbReference type="InterPro" id="IPR000644">
    <property type="entry name" value="CBS_dom"/>
</dbReference>
<dbReference type="Pfam" id="PF00571">
    <property type="entry name" value="CBS"/>
    <property type="match status" value="2"/>
</dbReference>
<protein>
    <submittedName>
        <fullName evidence="4">CBS domain-containing protein</fullName>
    </submittedName>
</protein>
<dbReference type="SUPFAM" id="SSF54631">
    <property type="entry name" value="CBS-domain pair"/>
    <property type="match status" value="1"/>
</dbReference>
<keyword evidence="5" id="KW-1185">Reference proteome</keyword>